<accession>A0A4Q4M5H2</accession>
<organism evidence="2 3">
    <name type="scientific">Alternaria tenuissima</name>
    <dbReference type="NCBI Taxonomy" id="119927"/>
    <lineage>
        <taxon>Eukaryota</taxon>
        <taxon>Fungi</taxon>
        <taxon>Dikarya</taxon>
        <taxon>Ascomycota</taxon>
        <taxon>Pezizomycotina</taxon>
        <taxon>Dothideomycetes</taxon>
        <taxon>Pleosporomycetidae</taxon>
        <taxon>Pleosporales</taxon>
        <taxon>Pleosporineae</taxon>
        <taxon>Pleosporaceae</taxon>
        <taxon>Alternaria</taxon>
        <taxon>Alternaria sect. Alternaria</taxon>
        <taxon>Alternaria alternata complex</taxon>
    </lineage>
</organism>
<evidence type="ECO:0000256" key="1">
    <source>
        <dbReference type="SAM" id="MobiDB-lite"/>
    </source>
</evidence>
<dbReference type="EMBL" id="PDXA01000046">
    <property type="protein sequence ID" value="RYN42888.1"/>
    <property type="molecule type" value="Genomic_DNA"/>
</dbReference>
<name>A0A4Q4M5H2_9PLEO</name>
<feature type="region of interest" description="Disordered" evidence="1">
    <location>
        <begin position="176"/>
        <end position="204"/>
    </location>
</feature>
<evidence type="ECO:0000313" key="3">
    <source>
        <dbReference type="Proteomes" id="UP000292402"/>
    </source>
</evidence>
<sequence length="460" mass="51699">MAMNVTYAHQTARQRLSTSRTSRRSLASPYPSPTPQPASPTQSQDPPICEVFATLIFDRQRAYQSGLCAPPAPLLAPVTRAEMTAKQTPTRNAGKATTDTLKKRAVPVRLTRTTAKRQKTEPNSKQKFSYEGNMGNGISTASTTKPNKDTEIITISDSEDDKLHPVRKGRFSAPKINIHEDEDDVKPSIASLTPNPESNDKQEKEQLRKELDAAKLELDKIKELHEKDKDDSELIRVQSSNATKQATERLQQELETERSNLRAITRYRDQQRIEIDNIRARNDQLATELQEERRLREAERREHENIMEDVMKAKEPTSDAAKDLLITENGRLRTENETLRAAATGPPPMSRPAFPPAPPSIFTPPSSQLSQSSSYPSIFISQAVSPAPSSPTPFAPAVPTQERKEENVRKVYLRVKNQFDNLQLAASNLMKCTRGMELSNFGQFGKYLRQLKTVLEEDAR</sequence>
<evidence type="ECO:0000313" key="2">
    <source>
        <dbReference type="EMBL" id="RYN42888.1"/>
    </source>
</evidence>
<dbReference type="AlphaFoldDB" id="A0A4Q4M5H2"/>
<feature type="region of interest" description="Disordered" evidence="1">
    <location>
        <begin position="115"/>
        <end position="145"/>
    </location>
</feature>
<dbReference type="Proteomes" id="UP000292402">
    <property type="component" value="Unassembled WGS sequence"/>
</dbReference>
<feature type="region of interest" description="Disordered" evidence="1">
    <location>
        <begin position="386"/>
        <end position="405"/>
    </location>
</feature>
<protein>
    <submittedName>
        <fullName evidence="2">Uncharacterized protein</fullName>
    </submittedName>
</protein>
<gene>
    <name evidence="2" type="ORF">AA0114_g10430</name>
</gene>
<feature type="compositionally biased region" description="Low complexity" evidence="1">
    <location>
        <begin position="10"/>
        <end position="29"/>
    </location>
</feature>
<comment type="caution">
    <text evidence="2">The sequence shown here is derived from an EMBL/GenBank/DDBJ whole genome shotgun (WGS) entry which is preliminary data.</text>
</comment>
<feature type="region of interest" description="Disordered" evidence="1">
    <location>
        <begin position="1"/>
        <end position="46"/>
    </location>
</feature>
<proteinExistence type="predicted"/>
<feature type="compositionally biased region" description="Polar residues" evidence="1">
    <location>
        <begin position="136"/>
        <end position="145"/>
    </location>
</feature>
<reference evidence="3" key="1">
    <citation type="journal article" date="2019" name="bioRxiv">
        <title>Genomics, evolutionary history and diagnostics of the Alternaria alternata species group including apple and Asian pear pathotypes.</title>
        <authorList>
            <person name="Armitage A.D."/>
            <person name="Cockerton H.M."/>
            <person name="Sreenivasaprasad S."/>
            <person name="Woodhall J.W."/>
            <person name="Lane C.R."/>
            <person name="Harrison R.J."/>
            <person name="Clarkson J.P."/>
        </authorList>
    </citation>
    <scope>NUCLEOTIDE SEQUENCE [LARGE SCALE GENOMIC DNA]</scope>
    <source>
        <strain evidence="3">FERA 1082</strain>
    </source>
</reference>